<evidence type="ECO:0000313" key="2">
    <source>
        <dbReference type="EMBL" id="OGD63501.1"/>
    </source>
</evidence>
<gene>
    <name evidence="2" type="ORF">A2160_01015</name>
</gene>
<reference evidence="2 3" key="1">
    <citation type="journal article" date="2016" name="Nat. Commun.">
        <title>Thousands of microbial genomes shed light on interconnected biogeochemical processes in an aquifer system.</title>
        <authorList>
            <person name="Anantharaman K."/>
            <person name="Brown C.T."/>
            <person name="Hug L.A."/>
            <person name="Sharon I."/>
            <person name="Castelle C.J."/>
            <person name="Probst A.J."/>
            <person name="Thomas B.C."/>
            <person name="Singh A."/>
            <person name="Wilkins M.J."/>
            <person name="Karaoz U."/>
            <person name="Brodie E.L."/>
            <person name="Williams K.H."/>
            <person name="Hubbard S.S."/>
            <person name="Banfield J.F."/>
        </authorList>
    </citation>
    <scope>NUCLEOTIDE SEQUENCE [LARGE SCALE GENOMIC DNA]</scope>
</reference>
<protein>
    <recommendedName>
        <fullName evidence="1">Probable zinc-binding domain-containing protein</fullName>
    </recommendedName>
</protein>
<evidence type="ECO:0000259" key="1">
    <source>
        <dbReference type="Pfam" id="PF13451"/>
    </source>
</evidence>
<dbReference type="EMBL" id="MEZK01000009">
    <property type="protein sequence ID" value="OGD63501.1"/>
    <property type="molecule type" value="Genomic_DNA"/>
</dbReference>
<dbReference type="InterPro" id="IPR025306">
    <property type="entry name" value="Zn-bnd_dom_prob"/>
</dbReference>
<dbReference type="Pfam" id="PF13451">
    <property type="entry name" value="zf_Tbcl"/>
    <property type="match status" value="1"/>
</dbReference>
<evidence type="ECO:0000313" key="3">
    <source>
        <dbReference type="Proteomes" id="UP000177006"/>
    </source>
</evidence>
<organism evidence="2 3">
    <name type="scientific">Candidatus Beckwithbacteria bacterium RBG_13_42_9</name>
    <dbReference type="NCBI Taxonomy" id="1797457"/>
    <lineage>
        <taxon>Bacteria</taxon>
        <taxon>Candidatus Beckwithiibacteriota</taxon>
    </lineage>
</organism>
<dbReference type="STRING" id="1797457.A2160_01015"/>
<dbReference type="Proteomes" id="UP000177006">
    <property type="component" value="Unassembled WGS sequence"/>
</dbReference>
<accession>A0A1F5E829</accession>
<comment type="caution">
    <text evidence="2">The sequence shown here is derived from an EMBL/GenBank/DDBJ whole genome shotgun (WGS) entry which is preliminary data.</text>
</comment>
<feature type="domain" description="Probable zinc-binding" evidence="1">
    <location>
        <begin position="3"/>
        <end position="47"/>
    </location>
</feature>
<sequence>MRQDMIIRCQQCGQQFVWTQEEQQFYQERGLSVPTHCPICRATLKAAQADQFRGKIKNKSI</sequence>
<dbReference type="AlphaFoldDB" id="A0A1F5E829"/>
<name>A0A1F5E829_9BACT</name>
<proteinExistence type="predicted"/>